<evidence type="ECO:0000256" key="4">
    <source>
        <dbReference type="ARBA" id="ARBA00022723"/>
    </source>
</evidence>
<dbReference type="VEuPathDB" id="VectorBase:LOC119159462"/>
<feature type="region of interest" description="Disordered" evidence="7">
    <location>
        <begin position="66"/>
        <end position="86"/>
    </location>
</feature>
<comment type="similarity">
    <text evidence="3">Belongs to the sulfatase family.</text>
</comment>
<dbReference type="PANTHER" id="PTHR10342">
    <property type="entry name" value="ARYLSULFATASE"/>
    <property type="match status" value="1"/>
</dbReference>
<dbReference type="GO" id="GO:0046872">
    <property type="term" value="F:metal ion binding"/>
    <property type="evidence" value="ECO:0007669"/>
    <property type="project" value="UniProtKB-KW"/>
</dbReference>
<reference evidence="10" key="1">
    <citation type="journal article" date="2020" name="Cell">
        <title>Large-Scale Comparative Analyses of Tick Genomes Elucidate Their Genetic Diversity and Vector Capacities.</title>
        <authorList>
            <consortium name="Tick Genome and Microbiome Consortium (TIGMIC)"/>
            <person name="Jia N."/>
            <person name="Wang J."/>
            <person name="Shi W."/>
            <person name="Du L."/>
            <person name="Sun Y."/>
            <person name="Zhan W."/>
            <person name="Jiang J.F."/>
            <person name="Wang Q."/>
            <person name="Zhang B."/>
            <person name="Ji P."/>
            <person name="Bell-Sakyi L."/>
            <person name="Cui X.M."/>
            <person name="Yuan T.T."/>
            <person name="Jiang B.G."/>
            <person name="Yang W.F."/>
            <person name="Lam T.T."/>
            <person name="Chang Q.C."/>
            <person name="Ding S.J."/>
            <person name="Wang X.J."/>
            <person name="Zhu J.G."/>
            <person name="Ruan X.D."/>
            <person name="Zhao L."/>
            <person name="Wei J.T."/>
            <person name="Ye R.Z."/>
            <person name="Que T.C."/>
            <person name="Du C.H."/>
            <person name="Zhou Y.H."/>
            <person name="Cheng J.X."/>
            <person name="Dai P.F."/>
            <person name="Guo W.B."/>
            <person name="Han X.H."/>
            <person name="Huang E.J."/>
            <person name="Li L.F."/>
            <person name="Wei W."/>
            <person name="Gao Y.C."/>
            <person name="Liu J.Z."/>
            <person name="Shao H.Z."/>
            <person name="Wang X."/>
            <person name="Wang C.C."/>
            <person name="Yang T.C."/>
            <person name="Huo Q.B."/>
            <person name="Li W."/>
            <person name="Chen H.Y."/>
            <person name="Chen S.E."/>
            <person name="Zhou L.G."/>
            <person name="Ni X.B."/>
            <person name="Tian J.H."/>
            <person name="Sheng Y."/>
            <person name="Liu T."/>
            <person name="Pan Y.S."/>
            <person name="Xia L.Y."/>
            <person name="Li J."/>
            <person name="Zhao F."/>
            <person name="Cao W.C."/>
        </authorList>
    </citation>
    <scope>NUCLEOTIDE SEQUENCE</scope>
    <source>
        <strain evidence="10">Rmic-2018</strain>
    </source>
</reference>
<dbReference type="Proteomes" id="UP000821866">
    <property type="component" value="Chromosome 4"/>
</dbReference>
<dbReference type="AlphaFoldDB" id="A0A9J6DYL4"/>
<dbReference type="InterPro" id="IPR027806">
    <property type="entry name" value="HARBI1_dom"/>
</dbReference>
<dbReference type="InterPro" id="IPR047115">
    <property type="entry name" value="ARSB"/>
</dbReference>
<accession>A0A9J6DYL4</accession>
<evidence type="ECO:0000256" key="5">
    <source>
        <dbReference type="ARBA" id="ARBA00022837"/>
    </source>
</evidence>
<evidence type="ECO:0000256" key="6">
    <source>
        <dbReference type="ARBA" id="ARBA00023180"/>
    </source>
</evidence>
<evidence type="ECO:0000256" key="7">
    <source>
        <dbReference type="SAM" id="MobiDB-lite"/>
    </source>
</evidence>
<dbReference type="PANTHER" id="PTHR10342:SF273">
    <property type="entry name" value="RE14504P"/>
    <property type="match status" value="1"/>
</dbReference>
<evidence type="ECO:0000256" key="2">
    <source>
        <dbReference type="ARBA" id="ARBA00001968"/>
    </source>
</evidence>
<keyword evidence="6" id="KW-0325">Glycoprotein</keyword>
<comment type="cofactor">
    <cofactor evidence="2">
        <name>a divalent metal cation</name>
        <dbReference type="ChEBI" id="CHEBI:60240"/>
    </cofactor>
</comment>
<sequence>MLDPARRYLWVSTPQRKGARYHGKLVVEGQEKTGALFSTAWFVLKQLRCSPEQHVDQNSSADMVVQRESLASTSRKRSRSRTAAVRVSAPDVRSAMKGWNDVSFHGSRQIPTPNIDALAVSGVVLQRHYSTPTCSPSRAAFLTSRYPPRVAKTHKPEVPFRVIVSEQGTWQRLVGRYLQRSLSVLPVEDPCLIRKPQIVSEFLQQECPSEVSFFSVDVKDLYYSLPMDQVCAEWHLGYKSLEYTPTGRGFDTFFGYYNGLEYYYNHSAQKDGNCGLDFWRNIGSEMKAVIDLNGTYSTHAFTDEARRIIVAHDTRKSSSSLDARSSLLVALAPALENTAVVSSYLTSSHKWWGCCDSKVLVLYQYPPDLRSGRRLCFPTVMAQNDPPPAAFFATPAQPADLNTLTSTCNHWDEAQKLRYVAFYLKEVAKTWFYNHERDFPDWTRFKFRTNFRLARSACYELIKQFEASEFYSSDRNHGGVPTKTPEEHILSFLWYAVNKASMRDVAVLFDMAESTQFAVTDRVLGFLCKIAPDVIHFGLDKDALARDLEKLAGFPGVIGCIDGTYILMRCPANKVSSTYINRHDEVSMTMQGICNSKGRFQDVFTGPPSKVHDSRVLSLSSIQQDLPALSQVNKYHIVGDAAYAIREHLLTPFENYGNKTQDKSRFNYRLSSTRVGIEYAFALLKHRFCPLRYIEFTKVDKITQFIIACCVLHNICLDSGYTVVEDLLTEEEREEIRQDALLQIREERAELDQTGSHRLTAKMPCAV</sequence>
<proteinExistence type="inferred from homology"/>
<feature type="domain" description="Sulfatase N-terminal" evidence="8">
    <location>
        <begin position="98"/>
        <end position="180"/>
    </location>
</feature>
<dbReference type="SUPFAM" id="SSF53649">
    <property type="entry name" value="Alkaline phosphatase-like"/>
    <property type="match status" value="1"/>
</dbReference>
<evidence type="ECO:0000313" key="10">
    <source>
        <dbReference type="EMBL" id="KAH8027002.1"/>
    </source>
</evidence>
<reference evidence="10" key="2">
    <citation type="submission" date="2021-09" db="EMBL/GenBank/DDBJ databases">
        <authorList>
            <person name="Jia N."/>
            <person name="Wang J."/>
            <person name="Shi W."/>
            <person name="Du L."/>
            <person name="Sun Y."/>
            <person name="Zhan W."/>
            <person name="Jiang J."/>
            <person name="Wang Q."/>
            <person name="Zhang B."/>
            <person name="Ji P."/>
            <person name="Sakyi L.B."/>
            <person name="Cui X."/>
            <person name="Yuan T."/>
            <person name="Jiang B."/>
            <person name="Yang W."/>
            <person name="Lam T.T.-Y."/>
            <person name="Chang Q."/>
            <person name="Ding S."/>
            <person name="Wang X."/>
            <person name="Zhu J."/>
            <person name="Ruan X."/>
            <person name="Zhao L."/>
            <person name="Wei J."/>
            <person name="Que T."/>
            <person name="Du C."/>
            <person name="Cheng J."/>
            <person name="Dai P."/>
            <person name="Han X."/>
            <person name="Huang E."/>
            <person name="Gao Y."/>
            <person name="Liu J."/>
            <person name="Shao H."/>
            <person name="Ye R."/>
            <person name="Li L."/>
            <person name="Wei W."/>
            <person name="Wang X."/>
            <person name="Wang C."/>
            <person name="Huo Q."/>
            <person name="Li W."/>
            <person name="Guo W."/>
            <person name="Chen H."/>
            <person name="Chen S."/>
            <person name="Zhou L."/>
            <person name="Zhou L."/>
            <person name="Ni X."/>
            <person name="Tian J."/>
            <person name="Zhou Y."/>
            <person name="Sheng Y."/>
            <person name="Liu T."/>
            <person name="Pan Y."/>
            <person name="Xia L."/>
            <person name="Li J."/>
            <person name="Zhao F."/>
            <person name="Cao W."/>
        </authorList>
    </citation>
    <scope>NUCLEOTIDE SEQUENCE</scope>
    <source>
        <strain evidence="10">Rmic-2018</strain>
        <tissue evidence="10">Larvae</tissue>
    </source>
</reference>
<keyword evidence="11" id="KW-1185">Reference proteome</keyword>
<name>A0A9J6DYL4_RHIMP</name>
<organism evidence="10 11">
    <name type="scientific">Rhipicephalus microplus</name>
    <name type="common">Cattle tick</name>
    <name type="synonym">Boophilus microplus</name>
    <dbReference type="NCBI Taxonomy" id="6941"/>
    <lineage>
        <taxon>Eukaryota</taxon>
        <taxon>Metazoa</taxon>
        <taxon>Ecdysozoa</taxon>
        <taxon>Arthropoda</taxon>
        <taxon>Chelicerata</taxon>
        <taxon>Arachnida</taxon>
        <taxon>Acari</taxon>
        <taxon>Parasitiformes</taxon>
        <taxon>Ixodida</taxon>
        <taxon>Ixodoidea</taxon>
        <taxon>Ixodidae</taxon>
        <taxon>Rhipicephalinae</taxon>
        <taxon>Rhipicephalus</taxon>
        <taxon>Boophilus</taxon>
    </lineage>
</organism>
<evidence type="ECO:0000256" key="3">
    <source>
        <dbReference type="ARBA" id="ARBA00008779"/>
    </source>
</evidence>
<evidence type="ECO:0000259" key="9">
    <source>
        <dbReference type="Pfam" id="PF13359"/>
    </source>
</evidence>
<dbReference type="InterPro" id="IPR000917">
    <property type="entry name" value="Sulfatase_N"/>
</dbReference>
<dbReference type="GO" id="GO:0008484">
    <property type="term" value="F:sulfuric ester hydrolase activity"/>
    <property type="evidence" value="ECO:0007669"/>
    <property type="project" value="InterPro"/>
</dbReference>
<dbReference type="Pfam" id="PF13359">
    <property type="entry name" value="DDE_Tnp_4"/>
    <property type="match status" value="1"/>
</dbReference>
<feature type="domain" description="DDE Tnp4" evidence="9">
    <location>
        <begin position="561"/>
        <end position="714"/>
    </location>
</feature>
<keyword evidence="5" id="KW-0106">Calcium</keyword>
<dbReference type="EMBL" id="JABSTU010000006">
    <property type="protein sequence ID" value="KAH8027002.1"/>
    <property type="molecule type" value="Genomic_DNA"/>
</dbReference>
<dbReference type="VEuPathDB" id="VectorBase:LOC119167568"/>
<evidence type="ECO:0000256" key="1">
    <source>
        <dbReference type="ARBA" id="ARBA00001913"/>
    </source>
</evidence>
<dbReference type="Pfam" id="PF00884">
    <property type="entry name" value="Sulfatase"/>
    <property type="match status" value="1"/>
</dbReference>
<gene>
    <name evidence="10" type="ORF">HPB51_001317</name>
</gene>
<dbReference type="Gene3D" id="3.40.720.10">
    <property type="entry name" value="Alkaline Phosphatase, subunit A"/>
    <property type="match status" value="2"/>
</dbReference>
<evidence type="ECO:0008006" key="12">
    <source>
        <dbReference type="Google" id="ProtNLM"/>
    </source>
</evidence>
<evidence type="ECO:0000313" key="11">
    <source>
        <dbReference type="Proteomes" id="UP000821866"/>
    </source>
</evidence>
<keyword evidence="4" id="KW-0479">Metal-binding</keyword>
<protein>
    <recommendedName>
        <fullName evidence="12">DDE Tnp4 domain-containing protein</fullName>
    </recommendedName>
</protein>
<comment type="cofactor">
    <cofactor evidence="1">
        <name>Ca(2+)</name>
        <dbReference type="ChEBI" id="CHEBI:29108"/>
    </cofactor>
</comment>
<comment type="caution">
    <text evidence="10">The sequence shown here is derived from an EMBL/GenBank/DDBJ whole genome shotgun (WGS) entry which is preliminary data.</text>
</comment>
<evidence type="ECO:0000259" key="8">
    <source>
        <dbReference type="Pfam" id="PF00884"/>
    </source>
</evidence>
<dbReference type="InterPro" id="IPR017850">
    <property type="entry name" value="Alkaline_phosphatase_core_sf"/>
</dbReference>